<accession>A0AAU9J625</accession>
<proteinExistence type="predicted"/>
<protein>
    <recommendedName>
        <fullName evidence="3">Recombination activating protein 2</fullName>
    </recommendedName>
</protein>
<evidence type="ECO:0000313" key="2">
    <source>
        <dbReference type="Proteomes" id="UP001162131"/>
    </source>
</evidence>
<gene>
    <name evidence="1" type="ORF">BSTOLATCC_MIC34704</name>
</gene>
<dbReference type="EMBL" id="CAJZBQ010000035">
    <property type="protein sequence ID" value="CAG9323664.1"/>
    <property type="molecule type" value="Genomic_DNA"/>
</dbReference>
<dbReference type="SUPFAM" id="SSF50965">
    <property type="entry name" value="Galactose oxidase, central domain"/>
    <property type="match status" value="1"/>
</dbReference>
<comment type="caution">
    <text evidence="1">The sequence shown here is derived from an EMBL/GenBank/DDBJ whole genome shotgun (WGS) entry which is preliminary data.</text>
</comment>
<name>A0AAU9J625_9CILI</name>
<evidence type="ECO:0008006" key="3">
    <source>
        <dbReference type="Google" id="ProtNLM"/>
    </source>
</evidence>
<reference evidence="1" key="1">
    <citation type="submission" date="2021-09" db="EMBL/GenBank/DDBJ databases">
        <authorList>
            <consortium name="AG Swart"/>
            <person name="Singh M."/>
            <person name="Singh A."/>
            <person name="Seah K."/>
            <person name="Emmerich C."/>
        </authorList>
    </citation>
    <scope>NUCLEOTIDE SEQUENCE</scope>
    <source>
        <strain evidence="1">ATCC30299</strain>
    </source>
</reference>
<keyword evidence="2" id="KW-1185">Reference proteome</keyword>
<evidence type="ECO:0000313" key="1">
    <source>
        <dbReference type="EMBL" id="CAG9323664.1"/>
    </source>
</evidence>
<organism evidence="1 2">
    <name type="scientific">Blepharisma stoltei</name>
    <dbReference type="NCBI Taxonomy" id="1481888"/>
    <lineage>
        <taxon>Eukaryota</taxon>
        <taxon>Sar</taxon>
        <taxon>Alveolata</taxon>
        <taxon>Ciliophora</taxon>
        <taxon>Postciliodesmatophora</taxon>
        <taxon>Heterotrichea</taxon>
        <taxon>Heterotrichida</taxon>
        <taxon>Blepharismidae</taxon>
        <taxon>Blepharisma</taxon>
    </lineage>
</organism>
<dbReference type="InterPro" id="IPR011043">
    <property type="entry name" value="Gal_Oxase/kelch_b-propeller"/>
</dbReference>
<dbReference type="Gene3D" id="2.120.10.80">
    <property type="entry name" value="Kelch-type beta propeller"/>
    <property type="match status" value="1"/>
</dbReference>
<sequence length="81" mass="8998">MGHQTCIVQLPNSQLFCFSSYSSNSGCAYIFDLKIGDLQRTLPYTTPHTHSGGIYYNNAVYVFGGKINYSTQECCTVQNSI</sequence>
<dbReference type="InterPro" id="IPR015915">
    <property type="entry name" value="Kelch-typ_b-propeller"/>
</dbReference>
<dbReference type="Proteomes" id="UP001162131">
    <property type="component" value="Unassembled WGS sequence"/>
</dbReference>
<dbReference type="AlphaFoldDB" id="A0AAU9J625"/>